<evidence type="ECO:0000256" key="1">
    <source>
        <dbReference type="SAM" id="MobiDB-lite"/>
    </source>
</evidence>
<feature type="region of interest" description="Disordered" evidence="1">
    <location>
        <begin position="235"/>
        <end position="260"/>
    </location>
</feature>
<accession>A0A9P4US37</accession>
<dbReference type="PANTHER" id="PTHR23146">
    <property type="entry name" value="LEO1 PROTEIN"/>
    <property type="match status" value="1"/>
</dbReference>
<dbReference type="OrthoDB" id="20844at2759"/>
<evidence type="ECO:0008006" key="4">
    <source>
        <dbReference type="Google" id="ProtNLM"/>
    </source>
</evidence>
<dbReference type="GO" id="GO:0006368">
    <property type="term" value="P:transcription elongation by RNA polymerase II"/>
    <property type="evidence" value="ECO:0007669"/>
    <property type="project" value="InterPro"/>
</dbReference>
<organism evidence="2 3">
    <name type="scientific">Polychaeton citri CBS 116435</name>
    <dbReference type="NCBI Taxonomy" id="1314669"/>
    <lineage>
        <taxon>Eukaryota</taxon>
        <taxon>Fungi</taxon>
        <taxon>Dikarya</taxon>
        <taxon>Ascomycota</taxon>
        <taxon>Pezizomycotina</taxon>
        <taxon>Dothideomycetes</taxon>
        <taxon>Dothideomycetidae</taxon>
        <taxon>Capnodiales</taxon>
        <taxon>Capnodiaceae</taxon>
        <taxon>Polychaeton</taxon>
    </lineage>
</organism>
<gene>
    <name evidence="2" type="ORF">K431DRAFT_338027</name>
</gene>
<evidence type="ECO:0000313" key="3">
    <source>
        <dbReference type="Proteomes" id="UP000799441"/>
    </source>
</evidence>
<reference evidence="2" key="1">
    <citation type="journal article" date="2020" name="Stud. Mycol.">
        <title>101 Dothideomycetes genomes: a test case for predicting lifestyles and emergence of pathogens.</title>
        <authorList>
            <person name="Haridas S."/>
            <person name="Albert R."/>
            <person name="Binder M."/>
            <person name="Bloem J."/>
            <person name="Labutti K."/>
            <person name="Salamov A."/>
            <person name="Andreopoulos B."/>
            <person name="Baker S."/>
            <person name="Barry K."/>
            <person name="Bills G."/>
            <person name="Bluhm B."/>
            <person name="Cannon C."/>
            <person name="Castanera R."/>
            <person name="Culley D."/>
            <person name="Daum C."/>
            <person name="Ezra D."/>
            <person name="Gonzalez J."/>
            <person name="Henrissat B."/>
            <person name="Kuo A."/>
            <person name="Liang C."/>
            <person name="Lipzen A."/>
            <person name="Lutzoni F."/>
            <person name="Magnuson J."/>
            <person name="Mondo S."/>
            <person name="Nolan M."/>
            <person name="Ohm R."/>
            <person name="Pangilinan J."/>
            <person name="Park H.-J."/>
            <person name="Ramirez L."/>
            <person name="Alfaro M."/>
            <person name="Sun H."/>
            <person name="Tritt A."/>
            <person name="Yoshinaga Y."/>
            <person name="Zwiers L.-H."/>
            <person name="Turgeon B."/>
            <person name="Goodwin S."/>
            <person name="Spatafora J."/>
            <person name="Crous P."/>
            <person name="Grigoriev I."/>
        </authorList>
    </citation>
    <scope>NUCLEOTIDE SEQUENCE</scope>
    <source>
        <strain evidence="2">CBS 116435</strain>
    </source>
</reference>
<dbReference type="PANTHER" id="PTHR23146:SF0">
    <property type="entry name" value="RNA POLYMERASE-ASSOCIATED PROTEIN LEO1"/>
    <property type="match status" value="1"/>
</dbReference>
<feature type="compositionally biased region" description="Polar residues" evidence="1">
    <location>
        <begin position="1"/>
        <end position="11"/>
    </location>
</feature>
<dbReference type="Pfam" id="PF04004">
    <property type="entry name" value="Leo1"/>
    <property type="match status" value="1"/>
</dbReference>
<protein>
    <recommendedName>
        <fullName evidence="4">Leo1-domain-containing protein</fullName>
    </recommendedName>
</protein>
<feature type="compositionally biased region" description="Acidic residues" evidence="1">
    <location>
        <begin position="65"/>
        <end position="84"/>
    </location>
</feature>
<keyword evidence="3" id="KW-1185">Reference proteome</keyword>
<feature type="compositionally biased region" description="Acidic residues" evidence="1">
    <location>
        <begin position="110"/>
        <end position="119"/>
    </location>
</feature>
<feature type="compositionally biased region" description="Acidic residues" evidence="1">
    <location>
        <begin position="40"/>
        <end position="49"/>
    </location>
</feature>
<dbReference type="GO" id="GO:1990269">
    <property type="term" value="F:RNA polymerase II C-terminal domain phosphoserine binding"/>
    <property type="evidence" value="ECO:0007669"/>
    <property type="project" value="TreeGrafter"/>
</dbReference>
<sequence>MADELSSSGSAADNEALVNGTNGTGLSDSEEQPEQSRIAEDDEDDEDDDMPSKRRGKIGATSADDIVEDEGQDDLFGDDEDEEPAPQRQLDDAELDSGDDEGRNDRLPDGEEGPADYETMEQQIVTMDVEIPRHPLPEPSDGEMYLLKVPQFMSIEPKAWDFTKYQPPTTDHHSKLKPSDSFSAYNTALTTIRWRRSPNDPAELQSNARINRWSDGSLTLQLASDPTTQYEIDGNSLAPPQRNPLKPTPVSIKGGSKGGRQGMLFPDEKYDQTKDAFTYLSAPLVDAEALRIVHKITAGLSIKQSGLAEDDALEKLQKSLAEAANATKVNGGSGIDLAQLTEDPELGRKRAEVAEREKDRARKRREAAEERNANRSGRVLGRHGLSSNRYGDSGLTIGGLEDDELGTTAGRNRTTGKGSRRPRQRRNSEYSDEEENGRKAFRATQEDYEVDDFVADDDDEEVIDDDDEEEEELLDDPRDRQRSPKRAAVDEDEDAEGEPDDEVSAPKAKRQRKIVDEDDEDE</sequence>
<feature type="region of interest" description="Disordered" evidence="1">
    <location>
        <begin position="330"/>
        <end position="522"/>
    </location>
</feature>
<dbReference type="Proteomes" id="UP000799441">
    <property type="component" value="Unassembled WGS sequence"/>
</dbReference>
<feature type="compositionally biased region" description="Basic and acidic residues" evidence="1">
    <location>
        <begin position="345"/>
        <end position="373"/>
    </location>
</feature>
<dbReference type="GO" id="GO:0016593">
    <property type="term" value="C:Cdc73/Paf1 complex"/>
    <property type="evidence" value="ECO:0007669"/>
    <property type="project" value="InterPro"/>
</dbReference>
<feature type="compositionally biased region" description="Acidic residues" evidence="1">
    <location>
        <begin position="490"/>
        <end position="503"/>
    </location>
</feature>
<feature type="region of interest" description="Disordered" evidence="1">
    <location>
        <begin position="1"/>
        <end position="121"/>
    </location>
</feature>
<dbReference type="GO" id="GO:0032968">
    <property type="term" value="P:positive regulation of transcription elongation by RNA polymerase II"/>
    <property type="evidence" value="ECO:0007669"/>
    <property type="project" value="TreeGrafter"/>
</dbReference>
<name>A0A9P4US37_9PEZI</name>
<comment type="caution">
    <text evidence="2">The sequence shown here is derived from an EMBL/GenBank/DDBJ whole genome shotgun (WGS) entry which is preliminary data.</text>
</comment>
<proteinExistence type="predicted"/>
<dbReference type="EMBL" id="MU003781">
    <property type="protein sequence ID" value="KAF2722670.1"/>
    <property type="molecule type" value="Genomic_DNA"/>
</dbReference>
<evidence type="ECO:0000313" key="2">
    <source>
        <dbReference type="EMBL" id="KAF2722670.1"/>
    </source>
</evidence>
<feature type="compositionally biased region" description="Acidic residues" evidence="1">
    <location>
        <begin position="446"/>
        <end position="474"/>
    </location>
</feature>
<dbReference type="AlphaFoldDB" id="A0A9P4US37"/>
<dbReference type="InterPro" id="IPR007149">
    <property type="entry name" value="Leo1"/>
</dbReference>
<feature type="compositionally biased region" description="Basic and acidic residues" evidence="1">
    <location>
        <begin position="100"/>
        <end position="109"/>
    </location>
</feature>